<name>A0A285V1P1_9ACTN</name>
<dbReference type="EMBL" id="OBQI01000001">
    <property type="protein sequence ID" value="SOC47847.1"/>
    <property type="molecule type" value="Genomic_DNA"/>
</dbReference>
<dbReference type="Pfam" id="PF01152">
    <property type="entry name" value="Bac_globin"/>
    <property type="match status" value="1"/>
</dbReference>
<dbReference type="SUPFAM" id="SSF46458">
    <property type="entry name" value="Globin-like"/>
    <property type="match status" value="1"/>
</dbReference>
<proteinExistence type="inferred from homology"/>
<dbReference type="AlphaFoldDB" id="A0A285V1P1"/>
<evidence type="ECO:0000313" key="6">
    <source>
        <dbReference type="EMBL" id="SOC47847.1"/>
    </source>
</evidence>
<dbReference type="Gene3D" id="1.10.490.10">
    <property type="entry name" value="Globins"/>
    <property type="match status" value="1"/>
</dbReference>
<gene>
    <name evidence="6" type="ORF">SAMN05660748_1075</name>
</gene>
<protein>
    <submittedName>
        <fullName evidence="6">Hemoglobin</fullName>
    </submittedName>
</protein>
<dbReference type="PANTHER" id="PTHR47366">
    <property type="entry name" value="TWO-ON-TWO HEMOGLOBIN-3"/>
    <property type="match status" value="1"/>
</dbReference>
<dbReference type="RefSeq" id="WP_176522828.1">
    <property type="nucleotide sequence ID" value="NZ_OBQI01000001.1"/>
</dbReference>
<keyword evidence="2" id="KW-0349">Heme</keyword>
<keyword evidence="3" id="KW-0479">Metal-binding</keyword>
<dbReference type="InterPro" id="IPR012292">
    <property type="entry name" value="Globin/Proto"/>
</dbReference>
<dbReference type="InterPro" id="IPR009050">
    <property type="entry name" value="Globin-like_sf"/>
</dbReference>
<evidence type="ECO:0000256" key="5">
    <source>
        <dbReference type="ARBA" id="ARBA00034496"/>
    </source>
</evidence>
<keyword evidence="4" id="KW-0408">Iron</keyword>
<evidence type="ECO:0000256" key="1">
    <source>
        <dbReference type="ARBA" id="ARBA00022448"/>
    </source>
</evidence>
<accession>A0A285V1P1</accession>
<dbReference type="Proteomes" id="UP000219435">
    <property type="component" value="Unassembled WGS sequence"/>
</dbReference>
<keyword evidence="1" id="KW-0813">Transport</keyword>
<keyword evidence="7" id="KW-1185">Reference proteome</keyword>
<comment type="similarity">
    <text evidence="5">Belongs to the truncated hemoglobin family. Group II subfamily.</text>
</comment>
<sequence>MIDAPSFYEAVGGQDTFVRLVDRFYDGVATDPVLRAMYPADLGPARERMTAFLAQYWGGPRRYSELRGHPRLRMRHATFRMDEDTRDRWVRHMRAAVKDLRLSADPRGAVVGLP</sequence>
<dbReference type="GO" id="GO:0005344">
    <property type="term" value="F:oxygen carrier activity"/>
    <property type="evidence" value="ECO:0007669"/>
    <property type="project" value="InterPro"/>
</dbReference>
<organism evidence="6 7">
    <name type="scientific">Blastococcus aggregatus</name>
    <dbReference type="NCBI Taxonomy" id="38502"/>
    <lineage>
        <taxon>Bacteria</taxon>
        <taxon>Bacillati</taxon>
        <taxon>Actinomycetota</taxon>
        <taxon>Actinomycetes</taxon>
        <taxon>Geodermatophilales</taxon>
        <taxon>Geodermatophilaceae</taxon>
        <taxon>Blastococcus</taxon>
    </lineage>
</organism>
<reference evidence="7" key="1">
    <citation type="submission" date="2017-08" db="EMBL/GenBank/DDBJ databases">
        <authorList>
            <person name="Varghese N."/>
            <person name="Submissions S."/>
        </authorList>
    </citation>
    <scope>NUCLEOTIDE SEQUENCE [LARGE SCALE GENOMIC DNA]</scope>
    <source>
        <strain evidence="7">DSM 4725</strain>
    </source>
</reference>
<dbReference type="InterPro" id="IPR001486">
    <property type="entry name" value="Hemoglobin_trunc"/>
</dbReference>
<dbReference type="PANTHER" id="PTHR47366:SF1">
    <property type="entry name" value="TWO-ON-TWO HEMOGLOBIN-3"/>
    <property type="match status" value="1"/>
</dbReference>
<dbReference type="InterPro" id="IPR044203">
    <property type="entry name" value="GlbO/GLB3-like"/>
</dbReference>
<dbReference type="GO" id="GO:0046872">
    <property type="term" value="F:metal ion binding"/>
    <property type="evidence" value="ECO:0007669"/>
    <property type="project" value="UniProtKB-KW"/>
</dbReference>
<dbReference type="GO" id="GO:0019825">
    <property type="term" value="F:oxygen binding"/>
    <property type="evidence" value="ECO:0007669"/>
    <property type="project" value="InterPro"/>
</dbReference>
<evidence type="ECO:0000256" key="4">
    <source>
        <dbReference type="ARBA" id="ARBA00023004"/>
    </source>
</evidence>
<dbReference type="GO" id="GO:0020037">
    <property type="term" value="F:heme binding"/>
    <property type="evidence" value="ECO:0007669"/>
    <property type="project" value="InterPro"/>
</dbReference>
<evidence type="ECO:0000256" key="2">
    <source>
        <dbReference type="ARBA" id="ARBA00022617"/>
    </source>
</evidence>
<evidence type="ECO:0000313" key="7">
    <source>
        <dbReference type="Proteomes" id="UP000219435"/>
    </source>
</evidence>
<evidence type="ECO:0000256" key="3">
    <source>
        <dbReference type="ARBA" id="ARBA00022723"/>
    </source>
</evidence>